<name>A0A7R9IVK1_TIMCA</name>
<feature type="domain" description="WDR11 TPR" evidence="4">
    <location>
        <begin position="934"/>
        <end position="1196"/>
    </location>
</feature>
<proteinExistence type="predicted"/>
<dbReference type="SUPFAM" id="SSF50978">
    <property type="entry name" value="WD40 repeat-like"/>
    <property type="match status" value="1"/>
</dbReference>
<dbReference type="AlphaFoldDB" id="A0A7R9IVK1"/>
<dbReference type="PANTHER" id="PTHR14593:SF5">
    <property type="entry name" value="WD REPEAT-CONTAINING PROTEIN 11"/>
    <property type="match status" value="1"/>
</dbReference>
<organism evidence="5">
    <name type="scientific">Timema californicum</name>
    <name type="common">California timema</name>
    <name type="synonym">Walking stick</name>
    <dbReference type="NCBI Taxonomy" id="61474"/>
    <lineage>
        <taxon>Eukaryota</taxon>
        <taxon>Metazoa</taxon>
        <taxon>Ecdysozoa</taxon>
        <taxon>Arthropoda</taxon>
        <taxon>Hexapoda</taxon>
        <taxon>Insecta</taxon>
        <taxon>Pterygota</taxon>
        <taxon>Neoptera</taxon>
        <taxon>Polyneoptera</taxon>
        <taxon>Phasmatodea</taxon>
        <taxon>Timematodea</taxon>
        <taxon>Timematoidea</taxon>
        <taxon>Timematidae</taxon>
        <taxon>Timema</taxon>
    </lineage>
</organism>
<evidence type="ECO:0000259" key="2">
    <source>
        <dbReference type="Pfam" id="PF23751"/>
    </source>
</evidence>
<dbReference type="InterPro" id="IPR015943">
    <property type="entry name" value="WD40/YVTN_repeat-like_dom_sf"/>
</dbReference>
<reference evidence="5" key="1">
    <citation type="submission" date="2020-11" db="EMBL/GenBank/DDBJ databases">
        <authorList>
            <person name="Tran Van P."/>
        </authorList>
    </citation>
    <scope>NUCLEOTIDE SEQUENCE</scope>
</reference>
<protein>
    <submittedName>
        <fullName evidence="5">(California timema) hypothetical protein</fullName>
    </submittedName>
</protein>
<dbReference type="SMART" id="SM00320">
    <property type="entry name" value="WD40"/>
    <property type="match status" value="6"/>
</dbReference>
<dbReference type="InterPro" id="IPR057853">
    <property type="entry name" value="Beta-prop_WDR11_2nd"/>
</dbReference>
<feature type="domain" description="WDR11 second beta-propeller" evidence="3">
    <location>
        <begin position="533"/>
        <end position="844"/>
    </location>
</feature>
<dbReference type="PANTHER" id="PTHR14593">
    <property type="entry name" value="WD REPEAT-CONTAINING PROTEIN 11"/>
    <property type="match status" value="1"/>
</dbReference>
<dbReference type="Gene3D" id="2.130.10.10">
    <property type="entry name" value="YVTN repeat-like/Quinoprotein amine dehydrogenase"/>
    <property type="match status" value="3"/>
</dbReference>
<dbReference type="InterPro" id="IPR057852">
    <property type="entry name" value="Beta-prop_WDR11_1st"/>
</dbReference>
<sequence>MGELEEVQGHKDLFLERQPSVEEAGDQHRQVVVQIPRVAARTITGPANFQNQGAIDWGQHGLLAYGSNYTVVILDSRNIQPVQCLDKHKSMVNNVVWGKITRERISSELATMSLASSDTTGHIILWDVATGIPQAVLQEGNKPVLDLQWMAGYDSTHHLLAALHPPYSLVIWDTKSKAKLWKKTYTETLVSFSFDPFSPTNMAFLCSDCILFVDDFVPSKIPSSNGRKFYISSPRVNLASSGARGSTTNLTSVGTEEKHRAKDRLRRLMKDLVIGETKPRPDDYMTVSECLQLSYHSSLRHHLLLLYAREVLLLDLHINQTVGIIPLEKTASPLLQVISSRQRDVLYCLHESGSVSAKFRRRQLAFVGSPLDAPAGSVSSLDMGSFSSDIFMELGYEQRCQSEVIRLTKGSKVLGMALAPVCERRIALFLNTGKVVFLELRPANGEPMLPPTFAIPEMSPGVQQIHLPHPRNPTIPPRKETLGELVGPLLNENGPPIPLLRLLVTGLLSGAVSPLTVVRMCPPLTTRNWQKYTPLLAAGTTEGIIQVYNMATGTVDKELIVHTCTVRGVEWTNLTSFLSFAHPNVIGSNAQVRNEVMLTDTMTGHSIALRTDKGEEQPIDMLRVSPLKQYFVVILKDGPFELWDLRSLSILRVMPKKFPTVTALEWSPIHNLKTLKKKLASVEEKEQAEPANLAANTNSGDSGRSDSQDKQLVVREHFVFSDSESQLYHFSVEGNLVRDGIKIPPETGVGTVTCIAFKNDQIVQGDVDGLLNIWDLKGKSSKNVHTGRGWIKKMRFAPGKGNLKLLVLYSDGVDIVDLKKQYERISQLKCPKDMVKVLDIDWAASDKPVLATQDGCLRIMDMMLTASFSPIIDYEFQDPLFCHTMLPNVAIMNLQLQLSGQFWNDNYTLDFNMQHGFTLPHLREVHEQLGMLEEEDLLYLQHCPLGTAERSLMAAQLLSDQSEVDFWTVALYYLQITKLESKNINKVYMAEHSTGGDLVSMGSPSVLDTKRINRYPHLQPLDTCYDVLCEPYTYQRLQLERVSLHESKRGDYKHTKMVIEQLILLGEMDRAVQLLLETELENTNYYTDAIKACLVATIQSTGAAQSTIKLVATNLIANGNIWEGVQLLCLIAVELNTTSALANYATEAGKGLDACRYLMSYNLWDRAVWLAKAVLPQPETQEVMRKWADRLWTLDHKELGRLKIRASISPSSAVELQHDKRHQAMLVMLSLGQFERVLEMLGTLRLHARAGLLLQACREFGLVSDGALADILYITSICH</sequence>
<dbReference type="InterPro" id="IPR036322">
    <property type="entry name" value="WD40_repeat_dom_sf"/>
</dbReference>
<dbReference type="GO" id="GO:0005737">
    <property type="term" value="C:cytoplasm"/>
    <property type="evidence" value="ECO:0007669"/>
    <property type="project" value="TreeGrafter"/>
</dbReference>
<dbReference type="InterPro" id="IPR057854">
    <property type="entry name" value="TPR_WDR11"/>
</dbReference>
<dbReference type="EMBL" id="OE179119">
    <property type="protein sequence ID" value="CAD7567548.1"/>
    <property type="molecule type" value="Genomic_DNA"/>
</dbReference>
<dbReference type="Pfam" id="PF23752">
    <property type="entry name" value="Beta-prop_WDR11_2nd"/>
    <property type="match status" value="1"/>
</dbReference>
<evidence type="ECO:0000259" key="4">
    <source>
        <dbReference type="Pfam" id="PF23753"/>
    </source>
</evidence>
<evidence type="ECO:0000259" key="3">
    <source>
        <dbReference type="Pfam" id="PF23752"/>
    </source>
</evidence>
<evidence type="ECO:0000256" key="1">
    <source>
        <dbReference type="SAM" id="MobiDB-lite"/>
    </source>
</evidence>
<accession>A0A7R9IVK1</accession>
<feature type="domain" description="WDR11 first beta-propeller" evidence="2">
    <location>
        <begin position="45"/>
        <end position="201"/>
    </location>
</feature>
<dbReference type="InterPro" id="IPR001680">
    <property type="entry name" value="WD40_rpt"/>
</dbReference>
<evidence type="ECO:0000313" key="5">
    <source>
        <dbReference type="EMBL" id="CAD7567548.1"/>
    </source>
</evidence>
<gene>
    <name evidence="5" type="ORF">TCMB3V08_LOCUS345</name>
</gene>
<dbReference type="Pfam" id="PF23753">
    <property type="entry name" value="TPR_WDR11"/>
    <property type="match status" value="1"/>
</dbReference>
<feature type="region of interest" description="Disordered" evidence="1">
    <location>
        <begin position="686"/>
        <end position="707"/>
    </location>
</feature>
<dbReference type="Pfam" id="PF23751">
    <property type="entry name" value="Beta-prop_WDR11_1st"/>
    <property type="match status" value="1"/>
</dbReference>
<dbReference type="InterPro" id="IPR039694">
    <property type="entry name" value="WDR11"/>
</dbReference>